<comment type="subcellular location">
    <subcellularLocation>
        <location evidence="1">Nucleus</location>
    </subcellularLocation>
</comment>
<dbReference type="PANTHER" id="PTHR22715">
    <property type="entry name" value="TRANSFORMING GROWTH FACTOR BETA REGULATED GENE 1"/>
    <property type="match status" value="1"/>
</dbReference>
<dbReference type="Proteomes" id="UP000789739">
    <property type="component" value="Unassembled WGS sequence"/>
</dbReference>
<dbReference type="Pfam" id="PF05964">
    <property type="entry name" value="FYRN"/>
    <property type="match status" value="1"/>
</dbReference>
<dbReference type="AlphaFoldDB" id="A0A9N9AIL8"/>
<feature type="compositionally biased region" description="Low complexity" evidence="3">
    <location>
        <begin position="371"/>
        <end position="387"/>
    </location>
</feature>
<evidence type="ECO:0000313" key="5">
    <source>
        <dbReference type="EMBL" id="CAG8534404.1"/>
    </source>
</evidence>
<dbReference type="Gene3D" id="3.30.160.360">
    <property type="match status" value="1"/>
</dbReference>
<evidence type="ECO:0000256" key="3">
    <source>
        <dbReference type="SAM" id="MobiDB-lite"/>
    </source>
</evidence>
<gene>
    <name evidence="5" type="ORF">PBRASI_LOCUS4270</name>
</gene>
<reference evidence="5" key="1">
    <citation type="submission" date="2021-06" db="EMBL/GenBank/DDBJ databases">
        <authorList>
            <person name="Kallberg Y."/>
            <person name="Tangrot J."/>
            <person name="Rosling A."/>
        </authorList>
    </citation>
    <scope>NUCLEOTIDE SEQUENCE</scope>
    <source>
        <strain evidence="5">BR232B</strain>
    </source>
</reference>
<dbReference type="InterPro" id="IPR003889">
    <property type="entry name" value="FYrich_C"/>
</dbReference>
<organism evidence="5 6">
    <name type="scientific">Paraglomus brasilianum</name>
    <dbReference type="NCBI Taxonomy" id="144538"/>
    <lineage>
        <taxon>Eukaryota</taxon>
        <taxon>Fungi</taxon>
        <taxon>Fungi incertae sedis</taxon>
        <taxon>Mucoromycota</taxon>
        <taxon>Glomeromycotina</taxon>
        <taxon>Glomeromycetes</taxon>
        <taxon>Paraglomerales</taxon>
        <taxon>Paraglomeraceae</taxon>
        <taxon>Paraglomus</taxon>
    </lineage>
</organism>
<dbReference type="InterPro" id="IPR040092">
    <property type="entry name" value="TBRG1"/>
</dbReference>
<dbReference type="EMBL" id="CAJVPI010000432">
    <property type="protein sequence ID" value="CAG8534404.1"/>
    <property type="molecule type" value="Genomic_DNA"/>
</dbReference>
<dbReference type="PROSITE" id="PS51542">
    <property type="entry name" value="FYRN"/>
    <property type="match status" value="1"/>
</dbReference>
<dbReference type="PANTHER" id="PTHR22715:SF0">
    <property type="entry name" value="TRANSFORMING GROWTH FACTOR BETA REGULATOR 1"/>
    <property type="match status" value="1"/>
</dbReference>
<dbReference type="InterPro" id="IPR056513">
    <property type="entry name" value="INO80F"/>
</dbReference>
<dbReference type="GO" id="GO:0051726">
    <property type="term" value="P:regulation of cell cycle"/>
    <property type="evidence" value="ECO:0007669"/>
    <property type="project" value="TreeGrafter"/>
</dbReference>
<dbReference type="Pfam" id="PF24245">
    <property type="entry name" value="INO80F"/>
    <property type="match status" value="1"/>
</dbReference>
<evidence type="ECO:0000313" key="6">
    <source>
        <dbReference type="Proteomes" id="UP000789739"/>
    </source>
</evidence>
<feature type="compositionally biased region" description="Polar residues" evidence="3">
    <location>
        <begin position="1"/>
        <end position="30"/>
    </location>
</feature>
<keyword evidence="6" id="KW-1185">Reference proteome</keyword>
<feature type="compositionally biased region" description="Gly residues" evidence="3">
    <location>
        <begin position="360"/>
        <end position="370"/>
    </location>
</feature>
<protein>
    <submittedName>
        <fullName evidence="5">5821_t:CDS:1</fullName>
    </submittedName>
</protein>
<dbReference type="OrthoDB" id="285793at2759"/>
<name>A0A9N9AIL8_9GLOM</name>
<feature type="region of interest" description="Disordered" evidence="3">
    <location>
        <begin position="1"/>
        <end position="54"/>
    </location>
</feature>
<comment type="caution">
    <text evidence="5">The sequence shown here is derived from an EMBL/GenBank/DDBJ whole genome shotgun (WGS) entry which is preliminary data.</text>
</comment>
<evidence type="ECO:0000256" key="2">
    <source>
        <dbReference type="ARBA" id="ARBA00023242"/>
    </source>
</evidence>
<dbReference type="PROSITE" id="PS51543">
    <property type="entry name" value="FYRC"/>
    <property type="match status" value="1"/>
</dbReference>
<sequence>MAQNHSQTARSRQTTTNDTSVRGRQATTESMVDKYHKLKRKYKDIQQVADNVRSDLERAKKRIRSLKREKDLLLERLTKFEDSEDDSLISSDNSIPASDIESSETETSSRASSQRPPSSTASSHLTIKKPRSRTTASSQQAAKKPNITTNIVPIPPPAVTKPKRASKRPVSTKTMKVQHVEKDENGHYKLPVQIGILTVLHLGTVVWDRNTFHNERYIWPVGYAVKRMYNSMINPEAQTMYTCKIEDGGESPRFVIEAEDQQGKPIIANTATGAWTTVVREANSIRHRDHSNSASGPDYFGFSQATIRKMIQDLPNARKCKNYVVQNFEVMKTRNGGRRRGVGKVNGVANGVKADEKGENGVGNGDGIAGSGRVSSVSSPDGDVVMSEVEEESPE</sequence>
<evidence type="ECO:0000259" key="4">
    <source>
        <dbReference type="Pfam" id="PF24245"/>
    </source>
</evidence>
<feature type="region of interest" description="Disordered" evidence="3">
    <location>
        <begin position="354"/>
        <end position="395"/>
    </location>
</feature>
<dbReference type="InterPro" id="IPR003888">
    <property type="entry name" value="FYrich_N"/>
</dbReference>
<dbReference type="Pfam" id="PF05965">
    <property type="entry name" value="FYRC"/>
    <property type="match status" value="1"/>
</dbReference>
<dbReference type="GO" id="GO:0005634">
    <property type="term" value="C:nucleus"/>
    <property type="evidence" value="ECO:0007669"/>
    <property type="project" value="UniProtKB-SubCell"/>
</dbReference>
<feature type="domain" description="INO80 complex subunit F" evidence="4">
    <location>
        <begin position="34"/>
        <end position="77"/>
    </location>
</feature>
<dbReference type="SMART" id="SM00541">
    <property type="entry name" value="FYRN"/>
    <property type="match status" value="1"/>
</dbReference>
<evidence type="ECO:0000256" key="1">
    <source>
        <dbReference type="ARBA" id="ARBA00004123"/>
    </source>
</evidence>
<accession>A0A9N9AIL8</accession>
<proteinExistence type="predicted"/>
<feature type="region of interest" description="Disordered" evidence="3">
    <location>
        <begin position="82"/>
        <end position="175"/>
    </location>
</feature>
<keyword evidence="2" id="KW-0539">Nucleus</keyword>
<feature type="compositionally biased region" description="Low complexity" evidence="3">
    <location>
        <begin position="88"/>
        <end position="123"/>
    </location>
</feature>